<feature type="region of interest" description="Disordered" evidence="1">
    <location>
        <begin position="1"/>
        <end position="21"/>
    </location>
</feature>
<feature type="compositionally biased region" description="Polar residues" evidence="1">
    <location>
        <begin position="1"/>
        <end position="18"/>
    </location>
</feature>
<dbReference type="Proteomes" id="UP001300261">
    <property type="component" value="Unassembled WGS sequence"/>
</dbReference>
<evidence type="ECO:0000313" key="2">
    <source>
        <dbReference type="EMBL" id="MCX2722630.1"/>
    </source>
</evidence>
<comment type="caution">
    <text evidence="2">The sequence shown here is derived from an EMBL/GenBank/DDBJ whole genome shotgun (WGS) entry which is preliminary data.</text>
</comment>
<evidence type="ECO:0000313" key="3">
    <source>
        <dbReference type="Proteomes" id="UP001300261"/>
    </source>
</evidence>
<protein>
    <submittedName>
        <fullName evidence="2">Uncharacterized protein</fullName>
    </submittedName>
</protein>
<name>A0ABT3R0K4_9HYPH</name>
<organism evidence="2 3">
    <name type="scientific">Roseibium salinum</name>
    <dbReference type="NCBI Taxonomy" id="1604349"/>
    <lineage>
        <taxon>Bacteria</taxon>
        <taxon>Pseudomonadati</taxon>
        <taxon>Pseudomonadota</taxon>
        <taxon>Alphaproteobacteria</taxon>
        <taxon>Hyphomicrobiales</taxon>
        <taxon>Stappiaceae</taxon>
        <taxon>Roseibium</taxon>
    </lineage>
</organism>
<dbReference type="EMBL" id="JAPEVI010000003">
    <property type="protein sequence ID" value="MCX2722630.1"/>
    <property type="molecule type" value="Genomic_DNA"/>
</dbReference>
<evidence type="ECO:0000256" key="1">
    <source>
        <dbReference type="SAM" id="MobiDB-lite"/>
    </source>
</evidence>
<sequence length="84" mass="8811">MSPTSLASGAETDANTPEITLPPPCVLAQAVADSIKRALSSRFLSTIDRLSGFQLRFQDGVLLDRSVMAPLAEQLAGNAGKPID</sequence>
<dbReference type="RefSeq" id="WP_265962298.1">
    <property type="nucleotide sequence ID" value="NZ_JAPEVI010000003.1"/>
</dbReference>
<keyword evidence="3" id="KW-1185">Reference proteome</keyword>
<gene>
    <name evidence="2" type="ORF">ON753_09560</name>
</gene>
<accession>A0ABT3R0K4</accession>
<reference evidence="2 3" key="1">
    <citation type="journal article" date="2016" name="Int. J. Syst. Evol. Microbiol.">
        <title>Labrenzia salina sp. nov., isolated from the rhizosphere of the halophyte Arthrocnemum macrostachyum.</title>
        <authorList>
            <person name="Camacho M."/>
            <person name="Redondo-Gomez S."/>
            <person name="Rodriguez-Llorente I."/>
            <person name="Rohde M."/>
            <person name="Sproer C."/>
            <person name="Schumann P."/>
            <person name="Klenk H.P."/>
            <person name="Montero-Calasanz M.D.C."/>
        </authorList>
    </citation>
    <scope>NUCLEOTIDE SEQUENCE [LARGE SCALE GENOMIC DNA]</scope>
    <source>
        <strain evidence="2 3">DSM 29163</strain>
    </source>
</reference>
<proteinExistence type="predicted"/>